<evidence type="ECO:0000313" key="2">
    <source>
        <dbReference type="EMBL" id="OZJ06066.1"/>
    </source>
</evidence>
<dbReference type="EMBL" id="MVBO01000007">
    <property type="protein sequence ID" value="OZJ06066.1"/>
    <property type="molecule type" value="Genomic_DNA"/>
</dbReference>
<reference evidence="2 3" key="1">
    <citation type="journal article" date="2017" name="Mycologia">
        <title>Bifiguratus adelaidae, gen. et sp. nov., a new member of Mucoromycotina in endophytic and soil-dwelling habitats.</title>
        <authorList>
            <person name="Torres-Cruz T.J."/>
            <person name="Billingsley Tobias T.L."/>
            <person name="Almatruk M."/>
            <person name="Hesse C."/>
            <person name="Kuske C.R."/>
            <person name="Desiro A."/>
            <person name="Benucci G.M."/>
            <person name="Bonito G."/>
            <person name="Stajich J.E."/>
            <person name="Dunlap C."/>
            <person name="Arnold A.E."/>
            <person name="Porras-Alfaro A."/>
        </authorList>
    </citation>
    <scope>NUCLEOTIDE SEQUENCE [LARGE SCALE GENOMIC DNA]</scope>
    <source>
        <strain evidence="2 3">AZ0501</strain>
    </source>
</reference>
<evidence type="ECO:0000313" key="3">
    <source>
        <dbReference type="Proteomes" id="UP000242875"/>
    </source>
</evidence>
<comment type="caution">
    <text evidence="2">The sequence shown here is derived from an EMBL/GenBank/DDBJ whole genome shotgun (WGS) entry which is preliminary data.</text>
</comment>
<feature type="compositionally biased region" description="Basic and acidic residues" evidence="1">
    <location>
        <begin position="18"/>
        <end position="27"/>
    </location>
</feature>
<feature type="region of interest" description="Disordered" evidence="1">
    <location>
        <begin position="284"/>
        <end position="305"/>
    </location>
</feature>
<sequence length="305" mass="33334">MANTAVEPSHAIYTGRGHSKEPNEKPARHGAFSVWSERYLDRNTDPQLRPNEPTESKSSKTIPGVTRAGKPVGTPASNATQHPVEKPAVPGHGTNTTDPANKLELAPRLGETQYADTSDAIDVDLQEFQNALASSKSISFNMVETSTPKTKRIGPKQPIAQKPQSPTESARESVSAEDKSEERRLLKEIATLLSGMAHSPPAVAEEKAKSPPVPDRGSRPTSRKRKHVSPHGNISQRRKQTTSLTMPKPKIHGSDQHRDADMSKDPLEAMLNIYCHIASPNLRRKSGRKGAVILSPPQRKDNAFR</sequence>
<dbReference type="AlphaFoldDB" id="A0A261Y610"/>
<organism evidence="2 3">
    <name type="scientific">Bifiguratus adelaidae</name>
    <dbReference type="NCBI Taxonomy" id="1938954"/>
    <lineage>
        <taxon>Eukaryota</taxon>
        <taxon>Fungi</taxon>
        <taxon>Fungi incertae sedis</taxon>
        <taxon>Mucoromycota</taxon>
        <taxon>Mucoromycotina</taxon>
        <taxon>Endogonomycetes</taxon>
        <taxon>Endogonales</taxon>
        <taxon>Endogonales incertae sedis</taxon>
        <taxon>Bifiguratus</taxon>
    </lineage>
</organism>
<evidence type="ECO:0000256" key="1">
    <source>
        <dbReference type="SAM" id="MobiDB-lite"/>
    </source>
</evidence>
<dbReference type="Proteomes" id="UP000242875">
    <property type="component" value="Unassembled WGS sequence"/>
</dbReference>
<name>A0A261Y610_9FUNG</name>
<feature type="compositionally biased region" description="Basic and acidic residues" evidence="1">
    <location>
        <begin position="252"/>
        <end position="264"/>
    </location>
</feature>
<protein>
    <submittedName>
        <fullName evidence="2">Uncharacterized protein</fullName>
    </submittedName>
</protein>
<accession>A0A261Y610</accession>
<keyword evidence="3" id="KW-1185">Reference proteome</keyword>
<feature type="compositionally biased region" description="Polar residues" evidence="1">
    <location>
        <begin position="134"/>
        <end position="148"/>
    </location>
</feature>
<feature type="region of interest" description="Disordered" evidence="1">
    <location>
        <begin position="134"/>
        <end position="264"/>
    </location>
</feature>
<proteinExistence type="predicted"/>
<feature type="region of interest" description="Disordered" evidence="1">
    <location>
        <begin position="1"/>
        <end position="111"/>
    </location>
</feature>
<feature type="compositionally biased region" description="Basic and acidic residues" evidence="1">
    <location>
        <begin position="169"/>
        <end position="187"/>
    </location>
</feature>
<gene>
    <name evidence="2" type="ORF">BZG36_01085</name>
</gene>